<evidence type="ECO:0000313" key="3">
    <source>
        <dbReference type="Proteomes" id="UP000484015"/>
    </source>
</evidence>
<evidence type="ECO:0008006" key="4">
    <source>
        <dbReference type="Google" id="ProtNLM"/>
    </source>
</evidence>
<organism evidence="2 3">
    <name type="scientific">Pseudoduganella ginsengisoli</name>
    <dbReference type="NCBI Taxonomy" id="1462440"/>
    <lineage>
        <taxon>Bacteria</taxon>
        <taxon>Pseudomonadati</taxon>
        <taxon>Pseudomonadota</taxon>
        <taxon>Betaproteobacteria</taxon>
        <taxon>Burkholderiales</taxon>
        <taxon>Oxalobacteraceae</taxon>
        <taxon>Telluria group</taxon>
        <taxon>Pseudoduganella</taxon>
    </lineage>
</organism>
<evidence type="ECO:0000256" key="1">
    <source>
        <dbReference type="SAM" id="SignalP"/>
    </source>
</evidence>
<feature type="signal peptide" evidence="1">
    <location>
        <begin position="1"/>
        <end position="25"/>
    </location>
</feature>
<evidence type="ECO:0000313" key="2">
    <source>
        <dbReference type="EMBL" id="MTW04603.1"/>
    </source>
</evidence>
<accession>A0A6L6Q457</accession>
<protein>
    <recommendedName>
        <fullName evidence="4">PepSY domain-containing protein</fullName>
    </recommendedName>
</protein>
<dbReference type="RefSeq" id="WP_155440958.1">
    <property type="nucleotide sequence ID" value="NZ_WNLA01000016.1"/>
</dbReference>
<keyword evidence="3" id="KW-1185">Reference proteome</keyword>
<keyword evidence="1" id="KW-0732">Signal</keyword>
<dbReference type="EMBL" id="WNLA01000016">
    <property type="protein sequence ID" value="MTW04603.1"/>
    <property type="molecule type" value="Genomic_DNA"/>
</dbReference>
<comment type="caution">
    <text evidence="2">The sequence shown here is derived from an EMBL/GenBank/DDBJ whole genome shotgun (WGS) entry which is preliminary data.</text>
</comment>
<dbReference type="Proteomes" id="UP000484015">
    <property type="component" value="Unassembled WGS sequence"/>
</dbReference>
<gene>
    <name evidence="2" type="ORF">GM668_21255</name>
</gene>
<reference evidence="2 3" key="1">
    <citation type="submission" date="2019-11" db="EMBL/GenBank/DDBJ databases">
        <title>Type strains purchased from KCTC, JCM and DSMZ.</title>
        <authorList>
            <person name="Lu H."/>
        </authorList>
    </citation>
    <scope>NUCLEOTIDE SEQUENCE [LARGE SCALE GENOMIC DNA]</scope>
    <source>
        <strain evidence="2 3">KCTC 42409</strain>
    </source>
</reference>
<dbReference type="AlphaFoldDB" id="A0A6L6Q457"/>
<proteinExistence type="predicted"/>
<name>A0A6L6Q457_9BURK</name>
<feature type="chain" id="PRO_5027016144" description="PepSY domain-containing protein" evidence="1">
    <location>
        <begin position="26"/>
        <end position="136"/>
    </location>
</feature>
<sequence>MRVASLGIVIMVAIAATFLSARANAQELSTVRKLLVEDDAIKRSIEILGQDGTEITAYRARAEKLDQPADFGLRLTEAQKRELRLTLRGKVYWMVRIDVLNDAENGKKNILWTRRILIDADTGKEIFFPTASRTPN</sequence>